<gene>
    <name evidence="2" type="ORF">GR217_29565</name>
</gene>
<organism evidence="2 3">
    <name type="scientific">Rhizobium ruizarguesonis</name>
    <dbReference type="NCBI Taxonomy" id="2081791"/>
    <lineage>
        <taxon>Bacteria</taxon>
        <taxon>Pseudomonadati</taxon>
        <taxon>Pseudomonadota</taxon>
        <taxon>Alphaproteobacteria</taxon>
        <taxon>Hyphomicrobiales</taxon>
        <taxon>Rhizobiaceae</taxon>
        <taxon>Rhizobium/Agrobacterium group</taxon>
        <taxon>Rhizobium</taxon>
    </lineage>
</organism>
<evidence type="ECO:0000313" key="2">
    <source>
        <dbReference type="EMBL" id="NEI51799.1"/>
    </source>
</evidence>
<dbReference type="EMBL" id="WUFC01000031">
    <property type="protein sequence ID" value="NEI51799.1"/>
    <property type="molecule type" value="Genomic_DNA"/>
</dbReference>
<evidence type="ECO:0000313" key="3">
    <source>
        <dbReference type="Proteomes" id="UP000661163"/>
    </source>
</evidence>
<sequence>MSRMKKISEFVLLFSAFSCSYASETLADVATREALTLYGNAALSGLCRHLGINKQWVCELSDDPDIDLTFNAATALHITVRTPTCEGNSVLDGEWPANFGIATGQPKKVCNVEIYKNYVDRLNAQPEIIPECENSFQAAFLMHRINAQTAKFYIQQCMANPAPLKL</sequence>
<feature type="chain" id="PRO_5042269916" evidence="1">
    <location>
        <begin position="23"/>
        <end position="166"/>
    </location>
</feature>
<dbReference type="RefSeq" id="WP_157635853.1">
    <property type="nucleotide sequence ID" value="NZ_WUFC01000031.1"/>
</dbReference>
<dbReference type="AlphaFoldDB" id="A0AAE4YW75"/>
<evidence type="ECO:0000256" key="1">
    <source>
        <dbReference type="SAM" id="SignalP"/>
    </source>
</evidence>
<protein>
    <submittedName>
        <fullName evidence="2">Uncharacterized protein</fullName>
    </submittedName>
</protein>
<keyword evidence="1" id="KW-0732">Signal</keyword>
<accession>A0AAE4YW75</accession>
<reference evidence="2 3" key="1">
    <citation type="submission" date="2019-12" db="EMBL/GenBank/DDBJ databases">
        <title>Rhizobium genotypes associated with high levels of biological nitrogen fixation by grain legumes in a temperate-maritime cropping system.</title>
        <authorList>
            <person name="Maluk M."/>
            <person name="Francesc Ferrando Molina F."/>
            <person name="Lopez Del Egido L."/>
            <person name="Lafos M."/>
            <person name="Langarica-Fuentes A."/>
            <person name="Gebre Yohannes G."/>
            <person name="Young M.W."/>
            <person name="Martin P."/>
            <person name="Gantlett R."/>
            <person name="Kenicer G."/>
            <person name="Hawes C."/>
            <person name="Begg G.S."/>
            <person name="Quilliam R.S."/>
            <person name="Squire G.R."/>
            <person name="Poole P.S."/>
            <person name="Young P.W."/>
            <person name="Iannetta P.M."/>
            <person name="James E.K."/>
        </authorList>
    </citation>
    <scope>NUCLEOTIDE SEQUENCE [LARGE SCALE GENOMIC DNA]</scope>
    <source>
        <strain evidence="2 3">JHI985</strain>
    </source>
</reference>
<dbReference type="Proteomes" id="UP000661163">
    <property type="component" value="Unassembled WGS sequence"/>
</dbReference>
<comment type="caution">
    <text evidence="2">The sequence shown here is derived from an EMBL/GenBank/DDBJ whole genome shotgun (WGS) entry which is preliminary data.</text>
</comment>
<proteinExistence type="predicted"/>
<feature type="signal peptide" evidence="1">
    <location>
        <begin position="1"/>
        <end position="22"/>
    </location>
</feature>
<name>A0AAE4YW75_9HYPH</name>